<dbReference type="EMBL" id="KZ305052">
    <property type="protein sequence ID" value="PIA35458.1"/>
    <property type="molecule type" value="Genomic_DNA"/>
</dbReference>
<evidence type="ECO:0000313" key="5">
    <source>
        <dbReference type="Proteomes" id="UP000230069"/>
    </source>
</evidence>
<dbReference type="InterPro" id="IPR051114">
    <property type="entry name" value="Mito_RNA_Proc_CCM1"/>
</dbReference>
<dbReference type="GO" id="GO:0006396">
    <property type="term" value="P:RNA processing"/>
    <property type="evidence" value="ECO:0007669"/>
    <property type="project" value="TreeGrafter"/>
</dbReference>
<dbReference type="Pfam" id="PF13812">
    <property type="entry name" value="PPR_3"/>
    <property type="match status" value="1"/>
</dbReference>
<feature type="region of interest" description="Disordered" evidence="3">
    <location>
        <begin position="26"/>
        <end position="61"/>
    </location>
</feature>
<sequence>MYARRSSIIRHCRFFTTATTTTTPNISPLTISATKPNLESEPEIENESGTTDTSSSSPPASRYTVEHIVKRLVESRRLSEIETLIQSHKKDPKIIEENYFSSLIRSYGIASMHNQALRLFNQMEELGTPRSSISFNALLSTFSNAAKFDKVVQLFDEMPKRYGFSPDVVSYSIFVKSLIKLGLHERVFSILKELEEKNFEITTAFYTTVLDAFYKKGMIVQAQKLWNEMVQKGCANDVSAYNVRAANLKEPGEVSKLIDEMKAEGIKPDMITYYHLSLCYFRNDMAEDAYKIYKELEQNG</sequence>
<name>A0A2G5CW15_AQUCA</name>
<keyword evidence="5" id="KW-1185">Reference proteome</keyword>
<dbReference type="GO" id="GO:0007005">
    <property type="term" value="P:mitochondrion organization"/>
    <property type="evidence" value="ECO:0007669"/>
    <property type="project" value="TreeGrafter"/>
</dbReference>
<evidence type="ECO:0000256" key="2">
    <source>
        <dbReference type="PROSITE-ProRule" id="PRU00708"/>
    </source>
</evidence>
<dbReference type="Pfam" id="PF13041">
    <property type="entry name" value="PPR_2"/>
    <property type="match status" value="2"/>
</dbReference>
<evidence type="ECO:0008006" key="6">
    <source>
        <dbReference type="Google" id="ProtNLM"/>
    </source>
</evidence>
<feature type="repeat" description="PPR" evidence="2">
    <location>
        <begin position="167"/>
        <end position="201"/>
    </location>
</feature>
<dbReference type="OrthoDB" id="185373at2759"/>
<dbReference type="GO" id="GO:0003729">
    <property type="term" value="F:mRNA binding"/>
    <property type="evidence" value="ECO:0007669"/>
    <property type="project" value="TreeGrafter"/>
</dbReference>
<evidence type="ECO:0000313" key="4">
    <source>
        <dbReference type="EMBL" id="PIA35458.1"/>
    </source>
</evidence>
<dbReference type="Gene3D" id="1.25.40.10">
    <property type="entry name" value="Tetratricopeptide repeat domain"/>
    <property type="match status" value="2"/>
</dbReference>
<feature type="compositionally biased region" description="Low complexity" evidence="3">
    <location>
        <begin position="48"/>
        <end position="57"/>
    </location>
</feature>
<feature type="compositionally biased region" description="Polar residues" evidence="3">
    <location>
        <begin position="26"/>
        <end position="37"/>
    </location>
</feature>
<gene>
    <name evidence="4" type="ORF">AQUCO_03500074v1</name>
</gene>
<dbReference type="PANTHER" id="PTHR47934:SF19">
    <property type="entry name" value="PENTATRICOPEPTIDE REPEAT-CONTAINING PROTEIN MITOCHONDRIAL"/>
    <property type="match status" value="1"/>
</dbReference>
<proteinExistence type="predicted"/>
<protein>
    <recommendedName>
        <fullName evidence="6">Pentacotripeptide-repeat region of PRORP domain-containing protein</fullName>
    </recommendedName>
</protein>
<organism evidence="4 5">
    <name type="scientific">Aquilegia coerulea</name>
    <name type="common">Rocky mountain columbine</name>
    <dbReference type="NCBI Taxonomy" id="218851"/>
    <lineage>
        <taxon>Eukaryota</taxon>
        <taxon>Viridiplantae</taxon>
        <taxon>Streptophyta</taxon>
        <taxon>Embryophyta</taxon>
        <taxon>Tracheophyta</taxon>
        <taxon>Spermatophyta</taxon>
        <taxon>Magnoliopsida</taxon>
        <taxon>Ranunculales</taxon>
        <taxon>Ranunculaceae</taxon>
        <taxon>Thalictroideae</taxon>
        <taxon>Aquilegia</taxon>
    </lineage>
</organism>
<reference evidence="4 5" key="1">
    <citation type="submission" date="2017-09" db="EMBL/GenBank/DDBJ databases">
        <title>WGS assembly of Aquilegia coerulea Goldsmith.</title>
        <authorList>
            <person name="Hodges S."/>
            <person name="Kramer E."/>
            <person name="Nordborg M."/>
            <person name="Tomkins J."/>
            <person name="Borevitz J."/>
            <person name="Derieg N."/>
            <person name="Yan J."/>
            <person name="Mihaltcheva S."/>
            <person name="Hayes R.D."/>
            <person name="Rokhsar D."/>
        </authorList>
    </citation>
    <scope>NUCLEOTIDE SEQUENCE [LARGE SCALE GENOMIC DNA]</scope>
    <source>
        <strain evidence="5">cv. Goldsmith</strain>
    </source>
</reference>
<feature type="repeat" description="PPR" evidence="2">
    <location>
        <begin position="202"/>
        <end position="236"/>
    </location>
</feature>
<accession>A0A2G5CW15</accession>
<dbReference type="AlphaFoldDB" id="A0A2G5CW15"/>
<dbReference type="Pfam" id="PF01535">
    <property type="entry name" value="PPR"/>
    <property type="match status" value="1"/>
</dbReference>
<dbReference type="GO" id="GO:0005739">
    <property type="term" value="C:mitochondrion"/>
    <property type="evidence" value="ECO:0007669"/>
    <property type="project" value="TreeGrafter"/>
</dbReference>
<keyword evidence="1" id="KW-0677">Repeat</keyword>
<feature type="repeat" description="PPR" evidence="2">
    <location>
        <begin position="131"/>
        <end position="161"/>
    </location>
</feature>
<dbReference type="STRING" id="218851.A0A2G5CW15"/>
<dbReference type="Proteomes" id="UP000230069">
    <property type="component" value="Unassembled WGS sequence"/>
</dbReference>
<evidence type="ECO:0000256" key="1">
    <source>
        <dbReference type="ARBA" id="ARBA00022737"/>
    </source>
</evidence>
<dbReference type="PROSITE" id="PS51375">
    <property type="entry name" value="PPR"/>
    <property type="match status" value="3"/>
</dbReference>
<dbReference type="InParanoid" id="A0A2G5CW15"/>
<evidence type="ECO:0000256" key="3">
    <source>
        <dbReference type="SAM" id="MobiDB-lite"/>
    </source>
</evidence>
<dbReference type="InterPro" id="IPR002885">
    <property type="entry name" value="PPR_rpt"/>
</dbReference>
<dbReference type="InterPro" id="IPR011990">
    <property type="entry name" value="TPR-like_helical_dom_sf"/>
</dbReference>
<dbReference type="NCBIfam" id="TIGR00756">
    <property type="entry name" value="PPR"/>
    <property type="match status" value="4"/>
</dbReference>
<dbReference type="PANTHER" id="PTHR47934">
    <property type="entry name" value="PENTATRICOPEPTIDE REPEAT-CONTAINING PROTEIN PET309, MITOCHONDRIAL"/>
    <property type="match status" value="1"/>
</dbReference>